<protein>
    <submittedName>
        <fullName evidence="1">Uncharacterized protein</fullName>
    </submittedName>
</protein>
<evidence type="ECO:0000313" key="1">
    <source>
        <dbReference type="EMBL" id="EGY52250.1"/>
    </source>
</evidence>
<comment type="caution">
    <text evidence="1">The sequence shown here is derived from an EMBL/GenBank/DDBJ whole genome shotgun (WGS) entry which is preliminary data.</text>
</comment>
<dbReference type="AlphaFoldDB" id="G4CIV7"/>
<dbReference type="Proteomes" id="UP000003019">
    <property type="component" value="Unassembled WGS sequence"/>
</dbReference>
<organism evidence="1 2">
    <name type="scientific">Neisseria shayeganii 871</name>
    <dbReference type="NCBI Taxonomy" id="1032488"/>
    <lineage>
        <taxon>Bacteria</taxon>
        <taxon>Pseudomonadati</taxon>
        <taxon>Pseudomonadota</taxon>
        <taxon>Betaproteobacteria</taxon>
        <taxon>Neisseriales</taxon>
        <taxon>Neisseriaceae</taxon>
        <taxon>Neisseria</taxon>
    </lineage>
</organism>
<evidence type="ECO:0000313" key="2">
    <source>
        <dbReference type="Proteomes" id="UP000003019"/>
    </source>
</evidence>
<gene>
    <name evidence="1" type="ORF">HMPREF9371_1546</name>
</gene>
<sequence length="81" mass="8215">MAGFQVAFCFFHTYLDQSTPAACFHADADLAIGFAAAAAVCAYATAHADVAVAAADANADTHAGRAGGQAPYCGQCKCINR</sequence>
<accession>G4CIV7</accession>
<name>G4CIV7_9NEIS</name>
<keyword evidence="2" id="KW-1185">Reference proteome</keyword>
<dbReference type="HOGENOM" id="CLU_2570286_0_0_4"/>
<proteinExistence type="predicted"/>
<dbReference type="EMBL" id="AGAY01000056">
    <property type="protein sequence ID" value="EGY52250.1"/>
    <property type="molecule type" value="Genomic_DNA"/>
</dbReference>
<reference evidence="1 2" key="1">
    <citation type="submission" date="2011-05" db="EMBL/GenBank/DDBJ databases">
        <authorList>
            <person name="Muzny D."/>
            <person name="Qin X."/>
            <person name="Deng J."/>
            <person name="Jiang H."/>
            <person name="Liu Y."/>
            <person name="Qu J."/>
            <person name="Song X.-Z."/>
            <person name="Zhang L."/>
            <person name="Thornton R."/>
            <person name="Coyle M."/>
            <person name="Francisco L."/>
            <person name="Jackson L."/>
            <person name="Javaid M."/>
            <person name="Korchina V."/>
            <person name="Kovar C."/>
            <person name="Mata R."/>
            <person name="Mathew T."/>
            <person name="Ngo R."/>
            <person name="Nguyen L."/>
            <person name="Nguyen N."/>
            <person name="Okwuonu G."/>
            <person name="Ongeri F."/>
            <person name="Pham C."/>
            <person name="Simmons D."/>
            <person name="Wilczek-Boney K."/>
            <person name="Hale W."/>
            <person name="Jakkamsetti A."/>
            <person name="Pham P."/>
            <person name="Ruth R."/>
            <person name="San Lucas F."/>
            <person name="Warren J."/>
            <person name="Zhang J."/>
            <person name="Zhao Z."/>
            <person name="Zhou C."/>
            <person name="Zhu D."/>
            <person name="Lee S."/>
            <person name="Bess C."/>
            <person name="Blankenburg K."/>
            <person name="Forbes L."/>
            <person name="Fu Q."/>
            <person name="Gubbala S."/>
            <person name="Hirani K."/>
            <person name="Jayaseelan J.C."/>
            <person name="Lara F."/>
            <person name="Munidasa M."/>
            <person name="Palculict T."/>
            <person name="Patil S."/>
            <person name="Pu L.-L."/>
            <person name="Saada N."/>
            <person name="Tang L."/>
            <person name="Weissenberger G."/>
            <person name="Zhu Y."/>
            <person name="Hemphill L."/>
            <person name="Shang Y."/>
            <person name="Youmans B."/>
            <person name="Ayvaz T."/>
            <person name="Ross M."/>
            <person name="Santibanez J."/>
            <person name="Aqrawi P."/>
            <person name="Gross S."/>
            <person name="Joshi V."/>
            <person name="Fowler G."/>
            <person name="Nazareth L."/>
            <person name="Reid J."/>
            <person name="Worley K."/>
            <person name="Petrosino J."/>
            <person name="Highlander S."/>
            <person name="Gibbs R."/>
        </authorList>
    </citation>
    <scope>NUCLEOTIDE SEQUENCE [LARGE SCALE GENOMIC DNA]</scope>
    <source>
        <strain evidence="1 2">871</strain>
    </source>
</reference>